<reference evidence="1 2" key="1">
    <citation type="submission" date="2014-11" db="EMBL/GenBank/DDBJ databases">
        <title>Symbiosis island explosion on the genome of extra-slow-growing strains of soybean bradyrhizobia with massive insertion sequences.</title>
        <authorList>
            <person name="Iida T."/>
            <person name="Minamisawa K."/>
        </authorList>
    </citation>
    <scope>NUCLEOTIDE SEQUENCE [LARGE SCALE GENOMIC DNA]</scope>
    <source>
        <strain evidence="1 2">NK6</strain>
    </source>
</reference>
<organism evidence="1 2">
    <name type="scientific">Bradyrhizobium diazoefficiens</name>
    <dbReference type="NCBI Taxonomy" id="1355477"/>
    <lineage>
        <taxon>Bacteria</taxon>
        <taxon>Pseudomonadati</taxon>
        <taxon>Pseudomonadota</taxon>
        <taxon>Alphaproteobacteria</taxon>
        <taxon>Hyphomicrobiales</taxon>
        <taxon>Nitrobacteraceae</taxon>
        <taxon>Bradyrhizobium</taxon>
    </lineage>
</organism>
<accession>A0A0E3VSQ0</accession>
<dbReference type="Proteomes" id="UP000063308">
    <property type="component" value="Chromosome"/>
</dbReference>
<dbReference type="EMBL" id="AP014685">
    <property type="protein sequence ID" value="BAR54295.1"/>
    <property type="molecule type" value="Genomic_DNA"/>
</dbReference>
<protein>
    <submittedName>
        <fullName evidence="1">Uncharacterized protein</fullName>
    </submittedName>
</protein>
<gene>
    <name evidence="1" type="ORF">NK6_1110</name>
</gene>
<name>A0A0E3VSQ0_9BRAD</name>
<evidence type="ECO:0000313" key="2">
    <source>
        <dbReference type="Proteomes" id="UP000063308"/>
    </source>
</evidence>
<evidence type="ECO:0000313" key="1">
    <source>
        <dbReference type="EMBL" id="BAR54295.1"/>
    </source>
</evidence>
<dbReference type="AlphaFoldDB" id="A0A0E3VSQ0"/>
<sequence length="38" mass="3867">MGQAIASIGYVGRPEAPVLSRIGQNPTALGKIAGPYRG</sequence>
<proteinExistence type="predicted"/>